<gene>
    <name evidence="1" type="ORF">LIER_23591</name>
</gene>
<dbReference type="Proteomes" id="UP001454036">
    <property type="component" value="Unassembled WGS sequence"/>
</dbReference>
<comment type="caution">
    <text evidence="1">The sequence shown here is derived from an EMBL/GenBank/DDBJ whole genome shotgun (WGS) entry which is preliminary data.</text>
</comment>
<organism evidence="1 2">
    <name type="scientific">Lithospermum erythrorhizon</name>
    <name type="common">Purple gromwell</name>
    <name type="synonym">Lithospermum officinale var. erythrorhizon</name>
    <dbReference type="NCBI Taxonomy" id="34254"/>
    <lineage>
        <taxon>Eukaryota</taxon>
        <taxon>Viridiplantae</taxon>
        <taxon>Streptophyta</taxon>
        <taxon>Embryophyta</taxon>
        <taxon>Tracheophyta</taxon>
        <taxon>Spermatophyta</taxon>
        <taxon>Magnoliopsida</taxon>
        <taxon>eudicotyledons</taxon>
        <taxon>Gunneridae</taxon>
        <taxon>Pentapetalae</taxon>
        <taxon>asterids</taxon>
        <taxon>lamiids</taxon>
        <taxon>Boraginales</taxon>
        <taxon>Boraginaceae</taxon>
        <taxon>Boraginoideae</taxon>
        <taxon>Lithospermeae</taxon>
        <taxon>Lithospermum</taxon>
    </lineage>
</organism>
<accession>A0AAV3QZL3</accession>
<protein>
    <submittedName>
        <fullName evidence="1">Uncharacterized protein</fullName>
    </submittedName>
</protein>
<dbReference type="AlphaFoldDB" id="A0AAV3QZL3"/>
<evidence type="ECO:0000313" key="2">
    <source>
        <dbReference type="Proteomes" id="UP001454036"/>
    </source>
</evidence>
<sequence length="99" mass="11245">MLGDNNVYMLHAGPLVLHIYGWRYGNKGSISEPYRISICMHLALRYGHSCTDSSITEGSLQDRHKAHQKIEKGEKSTANARTTDNSIIPIPLRQIMYWS</sequence>
<name>A0AAV3QZL3_LITER</name>
<dbReference type="EMBL" id="BAABME010006683">
    <property type="protein sequence ID" value="GAA0169020.1"/>
    <property type="molecule type" value="Genomic_DNA"/>
</dbReference>
<evidence type="ECO:0000313" key="1">
    <source>
        <dbReference type="EMBL" id="GAA0169020.1"/>
    </source>
</evidence>
<proteinExistence type="predicted"/>
<reference evidence="1 2" key="1">
    <citation type="submission" date="2024-01" db="EMBL/GenBank/DDBJ databases">
        <title>The complete chloroplast genome sequence of Lithospermum erythrorhizon: insights into the phylogenetic relationship among Boraginaceae species and the maternal lineages of purple gromwells.</title>
        <authorList>
            <person name="Okada T."/>
            <person name="Watanabe K."/>
        </authorList>
    </citation>
    <scope>NUCLEOTIDE SEQUENCE [LARGE SCALE GENOMIC DNA]</scope>
</reference>
<keyword evidence="2" id="KW-1185">Reference proteome</keyword>